<dbReference type="EMBL" id="AY266303">
    <property type="protein sequence ID" value="AAQ17809.1"/>
    <property type="molecule type" value="Genomic_DNA"/>
</dbReference>
<dbReference type="Proteomes" id="UP000002555">
    <property type="component" value="Segment"/>
</dbReference>
<accession>Q76YT7</accession>
<keyword evidence="2" id="KW-1185">Reference proteome</keyword>
<evidence type="ECO:0000313" key="2">
    <source>
        <dbReference type="Proteomes" id="UP000002555"/>
    </source>
</evidence>
<sequence length="130" mass="15447">MNLHKLNARYVAESGMTRVKYWDNALNNRMEPFWERVRLETVLKGFYLEYLQSEEDEQCKMGIVEFLKTAKRPFGNKNIPQSIAFNLGWDKNRCLCFDIMGLPEYVENEAKAVYIDLIKEMEKQDEHQSN</sequence>
<gene>
    <name evidence="1" type="ORF">Aeh1ORF144c</name>
</gene>
<dbReference type="KEGG" id="vg:2657935"/>
<reference evidence="1 2" key="1">
    <citation type="journal article" date="2001" name="J. Bacteriol.">
        <title>Phylogeny of the major head and tail genes of the wide-ranging T4-type bacteriophages.</title>
        <authorList>
            <person name="Tetart F."/>
            <person name="Desplats C."/>
            <person name="Kutateladze M."/>
            <person name="Monod C."/>
            <person name="Ackermann H.W."/>
            <person name="Krisch H.M."/>
        </authorList>
    </citation>
    <scope>NUCLEOTIDE SEQUENCE</scope>
</reference>
<dbReference type="RefSeq" id="NP_944032.1">
    <property type="nucleotide sequence ID" value="NC_005260.1"/>
</dbReference>
<protein>
    <submittedName>
        <fullName evidence="1">Uncharacterized protein</fullName>
    </submittedName>
</protein>
<dbReference type="OrthoDB" id="26633at10239"/>
<proteinExistence type="predicted"/>
<name>Q76YT7_9CAUD</name>
<evidence type="ECO:0000313" key="1">
    <source>
        <dbReference type="EMBL" id="AAQ17809.1"/>
    </source>
</evidence>
<organism evidence="1 2">
    <name type="scientific">Aeromonas phage Aeh1</name>
    <dbReference type="NCBI Taxonomy" id="2880362"/>
    <lineage>
        <taxon>Viruses</taxon>
        <taxon>Duplodnaviria</taxon>
        <taxon>Heunggongvirae</taxon>
        <taxon>Uroviricota</taxon>
        <taxon>Caudoviricetes</taxon>
        <taxon>Pantevenvirales</taxon>
        <taxon>Straboviridae</taxon>
        <taxon>Cinqassovirus</taxon>
        <taxon>Cinqassovirus aeh1</taxon>
    </lineage>
</organism>